<dbReference type="PROSITE" id="PS50837">
    <property type="entry name" value="NACHT"/>
    <property type="match status" value="1"/>
</dbReference>
<dbReference type="EMBL" id="SMKW01000053">
    <property type="protein sequence ID" value="TDD41902.1"/>
    <property type="molecule type" value="Genomic_DNA"/>
</dbReference>
<feature type="transmembrane region" description="Helical" evidence="1">
    <location>
        <begin position="458"/>
        <end position="478"/>
    </location>
</feature>
<dbReference type="OrthoDB" id="419058at2"/>
<dbReference type="AlphaFoldDB" id="A0A4R4YF84"/>
<feature type="transmembrane region" description="Helical" evidence="1">
    <location>
        <begin position="650"/>
        <end position="667"/>
    </location>
</feature>
<dbReference type="SUPFAM" id="SSF52540">
    <property type="entry name" value="P-loop containing nucleoside triphosphate hydrolases"/>
    <property type="match status" value="1"/>
</dbReference>
<accession>A0A4R4YF84</accession>
<dbReference type="Gene3D" id="3.40.50.300">
    <property type="entry name" value="P-loop containing nucleotide triphosphate hydrolases"/>
    <property type="match status" value="1"/>
</dbReference>
<keyword evidence="1" id="KW-0472">Membrane</keyword>
<keyword evidence="4" id="KW-1185">Reference proteome</keyword>
<feature type="transmembrane region" description="Helical" evidence="1">
    <location>
        <begin position="430"/>
        <end position="452"/>
    </location>
</feature>
<reference evidence="3 4" key="1">
    <citation type="submission" date="2019-03" db="EMBL/GenBank/DDBJ databases">
        <title>Draft genome sequences of novel Actinobacteria.</title>
        <authorList>
            <person name="Sahin N."/>
            <person name="Ay H."/>
            <person name="Saygin H."/>
        </authorList>
    </citation>
    <scope>NUCLEOTIDE SEQUENCE [LARGE SCALE GENOMIC DNA]</scope>
    <source>
        <strain evidence="3 4">7K502</strain>
    </source>
</reference>
<gene>
    <name evidence="3" type="ORF">E1288_31075</name>
</gene>
<comment type="caution">
    <text evidence="3">The sequence shown here is derived from an EMBL/GenBank/DDBJ whole genome shotgun (WGS) entry which is preliminary data.</text>
</comment>
<feature type="transmembrane region" description="Helical" evidence="1">
    <location>
        <begin position="556"/>
        <end position="576"/>
    </location>
</feature>
<evidence type="ECO:0000313" key="3">
    <source>
        <dbReference type="EMBL" id="TDD41902.1"/>
    </source>
</evidence>
<protein>
    <submittedName>
        <fullName evidence="3">NACHT domain-containing protein</fullName>
    </submittedName>
</protein>
<evidence type="ECO:0000256" key="1">
    <source>
        <dbReference type="SAM" id="Phobius"/>
    </source>
</evidence>
<dbReference type="Pfam" id="PF05729">
    <property type="entry name" value="NACHT"/>
    <property type="match status" value="1"/>
</dbReference>
<feature type="transmembrane region" description="Helical" evidence="1">
    <location>
        <begin position="526"/>
        <end position="549"/>
    </location>
</feature>
<evidence type="ECO:0000313" key="4">
    <source>
        <dbReference type="Proteomes" id="UP000294947"/>
    </source>
</evidence>
<keyword evidence="1" id="KW-1133">Transmembrane helix</keyword>
<dbReference type="InterPro" id="IPR007111">
    <property type="entry name" value="NACHT_NTPase"/>
</dbReference>
<organism evidence="3 4">
    <name type="scientific">Saccharopolyspora elongata</name>
    <dbReference type="NCBI Taxonomy" id="2530387"/>
    <lineage>
        <taxon>Bacteria</taxon>
        <taxon>Bacillati</taxon>
        <taxon>Actinomycetota</taxon>
        <taxon>Actinomycetes</taxon>
        <taxon>Pseudonocardiales</taxon>
        <taxon>Pseudonocardiaceae</taxon>
        <taxon>Saccharopolyspora</taxon>
    </lineage>
</organism>
<feature type="transmembrane region" description="Helical" evidence="1">
    <location>
        <begin position="623"/>
        <end position="644"/>
    </location>
</feature>
<feature type="transmembrane region" description="Helical" evidence="1">
    <location>
        <begin position="499"/>
        <end position="520"/>
    </location>
</feature>
<keyword evidence="1" id="KW-0812">Transmembrane</keyword>
<name>A0A4R4YF84_9PSEU</name>
<evidence type="ECO:0000259" key="2">
    <source>
        <dbReference type="PROSITE" id="PS50837"/>
    </source>
</evidence>
<feature type="transmembrane region" description="Helical" evidence="1">
    <location>
        <begin position="582"/>
        <end position="602"/>
    </location>
</feature>
<dbReference type="RefSeq" id="WP_132491570.1">
    <property type="nucleotide sequence ID" value="NZ_SMKW01000053.1"/>
</dbReference>
<proteinExistence type="predicted"/>
<dbReference type="InterPro" id="IPR027417">
    <property type="entry name" value="P-loop_NTPase"/>
</dbReference>
<sequence>MRRARGRLLRVCAFVLGISVSAVLLPTAINIGTGGTAPAFLAPYTAWTWPVIGVLWAVSVVVGLWEMLARQQSAITSRPVDHPRNRPNALDRVERYVGQRFSQSLAAKARIELDLDERPDAVIRPQSLTVQPVGGAEKAIASNAPISEVFDELHQSMLILGDPGAGKTTLLLELARALVERARRDPEQPIPVLVDLSGWPGTDDKKRGPNDFVQWLRDELRRRYTIPHAVTDAWLATGKLALLLDGLDEVAPEHREECVRELNSLPQKVFMPQIAVCSRLGEYDRLPERLSLHGAVRIQPLTRGRLAEYFEGTGQGLHGVRSMLTSDPELWELLDSPLMLNIMALAVQGADGEQLRAEDTTTARRELFDAYVCEVLARRVTPPSRYTPRETIRALWFMAMLARDSYRGNAALRIRFLSHLDWYKCVPLDVTVAVTGVFTPVALGAFTAPIVLAAVVRFGLFAGVVTACAAAAATAMTSNDALAPARARPLPHLAKTVRSAVVVGLTAGAGTIGLVLAVRWILADVPAPVCAAIVAAGAAVSAGLTASVYHVAEAVTAWLVGLASGLAALGLVLWIGPTEELVAGWMIGLAGSAFIGAMVSGTDQFCISRLTRAAPKNRGFTKQNVLCVVAGALVAVLPGIAVGAPPDSRFLGFAVGLVIGGCGLLAWEDGPGASLLGLLVFRFTGYLPPRRRDFLAHAADRSLLSRSDGEWRFVHLLVRDHLAECDPALLGARAEQRARELAGNRSRRAA</sequence>
<feature type="transmembrane region" description="Helical" evidence="1">
    <location>
        <begin position="46"/>
        <end position="68"/>
    </location>
</feature>
<feature type="domain" description="NACHT" evidence="2">
    <location>
        <begin position="155"/>
        <end position="272"/>
    </location>
</feature>
<dbReference type="Proteomes" id="UP000294947">
    <property type="component" value="Unassembled WGS sequence"/>
</dbReference>